<organism evidence="1 2">
    <name type="scientific">Rhizophagus irregularis</name>
    <dbReference type="NCBI Taxonomy" id="588596"/>
    <lineage>
        <taxon>Eukaryota</taxon>
        <taxon>Fungi</taxon>
        <taxon>Fungi incertae sedis</taxon>
        <taxon>Mucoromycota</taxon>
        <taxon>Glomeromycotina</taxon>
        <taxon>Glomeromycetes</taxon>
        <taxon>Glomerales</taxon>
        <taxon>Glomeraceae</taxon>
        <taxon>Rhizophagus</taxon>
    </lineage>
</organism>
<dbReference type="Proteomes" id="UP000233469">
    <property type="component" value="Unassembled WGS sequence"/>
</dbReference>
<reference evidence="1 2" key="1">
    <citation type="submission" date="2016-04" db="EMBL/GenBank/DDBJ databases">
        <title>Genome analyses suggest a sexual origin of heterokaryosis in a supposedly ancient asexual fungus.</title>
        <authorList>
            <person name="Ropars J."/>
            <person name="Sedzielewska K."/>
            <person name="Noel J."/>
            <person name="Charron P."/>
            <person name="Farinelli L."/>
            <person name="Marton T."/>
            <person name="Kruger M."/>
            <person name="Pelin A."/>
            <person name="Brachmann A."/>
            <person name="Corradi N."/>
        </authorList>
    </citation>
    <scope>NUCLEOTIDE SEQUENCE [LARGE SCALE GENOMIC DNA]</scope>
    <source>
        <strain evidence="1 2">C2</strain>
    </source>
</reference>
<evidence type="ECO:0000313" key="1">
    <source>
        <dbReference type="EMBL" id="PKK59633.1"/>
    </source>
</evidence>
<protein>
    <submittedName>
        <fullName evidence="1">Uncharacterized protein</fullName>
    </submittedName>
</protein>
<name>A0A2N1MDF2_9GLOM</name>
<proteinExistence type="predicted"/>
<accession>A0A2N1MDF2</accession>
<dbReference type="EMBL" id="LLXL01002952">
    <property type="protein sequence ID" value="PKK59633.1"/>
    <property type="molecule type" value="Genomic_DNA"/>
</dbReference>
<reference evidence="1 2" key="2">
    <citation type="submission" date="2017-10" db="EMBL/GenBank/DDBJ databases">
        <title>Extensive intraspecific genome diversity in a model arbuscular mycorrhizal fungus.</title>
        <authorList>
            <person name="Chen E.C.H."/>
            <person name="Morin E."/>
            <person name="Baudet D."/>
            <person name="Noel J."/>
            <person name="Ndikumana S."/>
            <person name="Charron P."/>
            <person name="St-Onge C."/>
            <person name="Giorgi J."/>
            <person name="Grigoriev I.V."/>
            <person name="Roux C."/>
            <person name="Martin F.M."/>
            <person name="Corradi N."/>
        </authorList>
    </citation>
    <scope>NUCLEOTIDE SEQUENCE [LARGE SCALE GENOMIC DNA]</scope>
    <source>
        <strain evidence="1 2">C2</strain>
    </source>
</reference>
<sequence>MDYALVYRNTHGPAFSNDMAIFVNEGDDSESRVYCRCQQKRYEKKIRDSEDSFLIEEYEVFQILKRNMFKYE</sequence>
<comment type="caution">
    <text evidence="1">The sequence shown here is derived from an EMBL/GenBank/DDBJ whole genome shotgun (WGS) entry which is preliminary data.</text>
</comment>
<gene>
    <name evidence="1" type="ORF">RhiirC2_762513</name>
</gene>
<dbReference type="AlphaFoldDB" id="A0A2N1MDF2"/>
<evidence type="ECO:0000313" key="2">
    <source>
        <dbReference type="Proteomes" id="UP000233469"/>
    </source>
</evidence>